<keyword evidence="5 7" id="KW-0408">Iron</keyword>
<keyword evidence="2 7" id="KW-0813">Transport</keyword>
<dbReference type="NCBIfam" id="NF003833">
    <property type="entry name" value="PRK05419.1-5"/>
    <property type="match status" value="1"/>
</dbReference>
<evidence type="ECO:0000256" key="3">
    <source>
        <dbReference type="ARBA" id="ARBA00022692"/>
    </source>
</evidence>
<keyword evidence="3 7" id="KW-0812">Transmembrane</keyword>
<gene>
    <name evidence="7 9" type="primary">msrQ</name>
    <name evidence="9" type="ORF">SULPSESMR1_02844</name>
</gene>
<keyword evidence="4 7" id="KW-1133">Transmembrane helix</keyword>
<keyword evidence="10" id="KW-1185">Reference proteome</keyword>
<comment type="cofactor">
    <cofactor evidence="7">
        <name>heme b</name>
        <dbReference type="ChEBI" id="CHEBI:60344"/>
    </cofactor>
    <text evidence="7">Binds 1 heme b (iron(II)-protoporphyrin IX) group per subunit.</text>
</comment>
<keyword evidence="7" id="KW-0349">Heme</keyword>
<dbReference type="InterPro" id="IPR022837">
    <property type="entry name" value="MsrQ-like"/>
</dbReference>
<evidence type="ECO:0000313" key="9">
    <source>
        <dbReference type="EMBL" id="ASM73626.1"/>
    </source>
</evidence>
<sequence>MAAMVNQINGAARRIPTWVVYIVLLLPVPFLVYQGFTGGLGRDPVKGLEHELGQWALKLIIAGLAITPLRRFAGVNLIRFRRAVGLATFSYVCLHFAVWLFLDVQIWSQIWADIVKRPYVTIGFAAFVAMIPLALTSNNWSIRKLGPAWRKLHKLTYLAAVLGGVHYIWLVKGIQIEPLVYMSIIVGLLALRLRWPKRVTA</sequence>
<keyword evidence="7" id="KW-0285">Flavoprotein</keyword>
<comment type="function">
    <text evidence="7">Part of the MsrPQ system that repairs oxidized periplasmic proteins containing methionine sulfoxide residues (Met-O), using respiratory chain electrons. Thus protects these proteins from oxidative-stress damage caused by reactive species of oxygen and chlorine generated by the host defense mechanisms. MsrPQ is essential for the maintenance of envelope integrity under bleach stress, rescuing a wide series of structurally unrelated periplasmic proteins from methionine oxidation. MsrQ provides electrons for reduction to the reductase catalytic subunit MsrP, using the quinone pool of the respiratory chain.</text>
</comment>
<feature type="transmembrane region" description="Helical" evidence="7">
    <location>
        <begin position="84"/>
        <end position="102"/>
    </location>
</feature>
<keyword evidence="6 7" id="KW-0472">Membrane</keyword>
<evidence type="ECO:0000313" key="10">
    <source>
        <dbReference type="Proteomes" id="UP000199754"/>
    </source>
</evidence>
<dbReference type="HAMAP" id="MF_01207">
    <property type="entry name" value="MsrQ"/>
    <property type="match status" value="1"/>
</dbReference>
<comment type="similarity">
    <text evidence="7">Belongs to the MsrQ family.</text>
</comment>
<dbReference type="PANTHER" id="PTHR36964">
    <property type="entry name" value="PROTEIN-METHIONINE-SULFOXIDE REDUCTASE HEME-BINDING SUBUNIT MSRQ"/>
    <property type="match status" value="1"/>
</dbReference>
<dbReference type="PANTHER" id="PTHR36964:SF1">
    <property type="entry name" value="PROTEIN-METHIONINE-SULFOXIDE REDUCTASE HEME-BINDING SUBUNIT MSRQ"/>
    <property type="match status" value="1"/>
</dbReference>
<evidence type="ECO:0000256" key="6">
    <source>
        <dbReference type="ARBA" id="ARBA00023136"/>
    </source>
</evidence>
<dbReference type="STRING" id="1402135.SAMN05444149_104556"/>
<evidence type="ECO:0000256" key="4">
    <source>
        <dbReference type="ARBA" id="ARBA00022989"/>
    </source>
</evidence>
<name>A0A221K3Q2_9RHOB</name>
<dbReference type="EMBL" id="CP022415">
    <property type="protein sequence ID" value="ASM73626.1"/>
    <property type="molecule type" value="Genomic_DNA"/>
</dbReference>
<comment type="cofactor">
    <cofactor evidence="7">
        <name>FMN</name>
        <dbReference type="ChEBI" id="CHEBI:58210"/>
    </cofactor>
    <text evidence="7">Binds 1 FMN per subunit.</text>
</comment>
<dbReference type="RefSeq" id="WP_421086470.1">
    <property type="nucleotide sequence ID" value="NZ_CP022415.1"/>
</dbReference>
<feature type="transmembrane region" description="Helical" evidence="7">
    <location>
        <begin position="55"/>
        <end position="72"/>
    </location>
</feature>
<dbReference type="GO" id="GO:0020037">
    <property type="term" value="F:heme binding"/>
    <property type="evidence" value="ECO:0007669"/>
    <property type="project" value="UniProtKB-UniRule"/>
</dbReference>
<comment type="subcellular location">
    <subcellularLocation>
        <location evidence="7">Cell membrane</location>
        <topology evidence="7">Multi-pass membrane protein</topology>
    </subcellularLocation>
    <subcellularLocation>
        <location evidence="1">Membrane</location>
        <topology evidence="1">Multi-pass membrane protein</topology>
    </subcellularLocation>
</comment>
<feature type="transmembrane region" description="Helical" evidence="7">
    <location>
        <begin position="114"/>
        <end position="135"/>
    </location>
</feature>
<proteinExistence type="inferred from homology"/>
<dbReference type="GO" id="GO:0046872">
    <property type="term" value="F:metal ion binding"/>
    <property type="evidence" value="ECO:0007669"/>
    <property type="project" value="UniProtKB-KW"/>
</dbReference>
<comment type="subunit">
    <text evidence="7">Heterodimer of a catalytic subunit (MsrP) and a heme-binding subunit (MsrQ).</text>
</comment>
<dbReference type="GO" id="GO:0030091">
    <property type="term" value="P:protein repair"/>
    <property type="evidence" value="ECO:0007669"/>
    <property type="project" value="UniProtKB-UniRule"/>
</dbReference>
<keyword evidence="7" id="KW-0479">Metal-binding</keyword>
<feature type="domain" description="Ferric oxidoreductase" evidence="8">
    <location>
        <begin position="53"/>
        <end position="163"/>
    </location>
</feature>
<keyword evidence="7" id="KW-0249">Electron transport</keyword>
<accession>A0A221K3Q2</accession>
<feature type="transmembrane region" description="Helical" evidence="7">
    <location>
        <begin position="178"/>
        <end position="195"/>
    </location>
</feature>
<evidence type="ECO:0000256" key="2">
    <source>
        <dbReference type="ARBA" id="ARBA00022448"/>
    </source>
</evidence>
<keyword evidence="7" id="KW-0288">FMN</keyword>
<protein>
    <recommendedName>
        <fullName evidence="7">Protein-methionine-sulfoxide reductase heme-binding subunit MsrQ</fullName>
    </recommendedName>
    <alternativeName>
        <fullName evidence="7">Flavocytochrome MsrQ</fullName>
    </alternativeName>
</protein>
<dbReference type="GO" id="GO:0009055">
    <property type="term" value="F:electron transfer activity"/>
    <property type="evidence" value="ECO:0007669"/>
    <property type="project" value="UniProtKB-UniRule"/>
</dbReference>
<dbReference type="Proteomes" id="UP000199754">
    <property type="component" value="Chromosome"/>
</dbReference>
<dbReference type="AlphaFoldDB" id="A0A221K3Q2"/>
<feature type="transmembrane region" description="Helical" evidence="7">
    <location>
        <begin position="18"/>
        <end position="35"/>
    </location>
</feature>
<dbReference type="InterPro" id="IPR013130">
    <property type="entry name" value="Fe3_Rdtase_TM_dom"/>
</dbReference>
<dbReference type="KEGG" id="spse:SULPSESMR1_02844"/>
<evidence type="ECO:0000256" key="7">
    <source>
        <dbReference type="HAMAP-Rule" id="MF_01207"/>
    </source>
</evidence>
<evidence type="ECO:0000256" key="5">
    <source>
        <dbReference type="ARBA" id="ARBA00023004"/>
    </source>
</evidence>
<dbReference type="GO" id="GO:0010181">
    <property type="term" value="F:FMN binding"/>
    <property type="evidence" value="ECO:0007669"/>
    <property type="project" value="UniProtKB-UniRule"/>
</dbReference>
<keyword evidence="7" id="KW-1003">Cell membrane</keyword>
<dbReference type="GO" id="GO:0016679">
    <property type="term" value="F:oxidoreductase activity, acting on diphenols and related substances as donors"/>
    <property type="evidence" value="ECO:0007669"/>
    <property type="project" value="TreeGrafter"/>
</dbReference>
<evidence type="ECO:0000259" key="8">
    <source>
        <dbReference type="Pfam" id="PF01794"/>
    </source>
</evidence>
<organism evidence="9 10">
    <name type="scientific">Pseudosulfitobacter pseudonitzschiae</name>
    <dbReference type="NCBI Taxonomy" id="1402135"/>
    <lineage>
        <taxon>Bacteria</taxon>
        <taxon>Pseudomonadati</taxon>
        <taxon>Pseudomonadota</taxon>
        <taxon>Alphaproteobacteria</taxon>
        <taxon>Rhodobacterales</taxon>
        <taxon>Roseobacteraceae</taxon>
        <taxon>Pseudosulfitobacter</taxon>
    </lineage>
</organism>
<dbReference type="GO" id="GO:0005886">
    <property type="term" value="C:plasma membrane"/>
    <property type="evidence" value="ECO:0007669"/>
    <property type="project" value="UniProtKB-SubCell"/>
</dbReference>
<dbReference type="Pfam" id="PF01794">
    <property type="entry name" value="Ferric_reduct"/>
    <property type="match status" value="1"/>
</dbReference>
<evidence type="ECO:0000256" key="1">
    <source>
        <dbReference type="ARBA" id="ARBA00004141"/>
    </source>
</evidence>
<reference evidence="9 10" key="1">
    <citation type="submission" date="2017-07" db="EMBL/GenBank/DDBJ databases">
        <title>Genome Sequence of Sulfitobacter pseudonitzschiae Strain SMR1 Isolated from a culture of the Diatom Skeletonema marinoi.</title>
        <authorList>
            <person name="Topel M."/>
            <person name="Pinder M.I.M."/>
            <person name="Johansson O.N."/>
            <person name="Kourtchenko O."/>
            <person name="Godhe A."/>
            <person name="Clarke A.K."/>
        </authorList>
    </citation>
    <scope>NUCLEOTIDE SEQUENCE [LARGE SCALE GENOMIC DNA]</scope>
    <source>
        <strain evidence="9 10">SMR1</strain>
    </source>
</reference>
<feature type="transmembrane region" description="Helical" evidence="7">
    <location>
        <begin position="155"/>
        <end position="172"/>
    </location>
</feature>